<evidence type="ECO:0000256" key="1">
    <source>
        <dbReference type="SAM" id="MobiDB-lite"/>
    </source>
</evidence>
<accession>A0A8H4W2E1</accession>
<evidence type="ECO:0000313" key="4">
    <source>
        <dbReference type="Proteomes" id="UP000566819"/>
    </source>
</evidence>
<keyword evidence="4" id="KW-1185">Reference proteome</keyword>
<feature type="chain" id="PRO_5034222921" evidence="2">
    <location>
        <begin position="20"/>
        <end position="104"/>
    </location>
</feature>
<organism evidence="3 4">
    <name type="scientific">Cudoniella acicularis</name>
    <dbReference type="NCBI Taxonomy" id="354080"/>
    <lineage>
        <taxon>Eukaryota</taxon>
        <taxon>Fungi</taxon>
        <taxon>Dikarya</taxon>
        <taxon>Ascomycota</taxon>
        <taxon>Pezizomycotina</taxon>
        <taxon>Leotiomycetes</taxon>
        <taxon>Helotiales</taxon>
        <taxon>Tricladiaceae</taxon>
        <taxon>Cudoniella</taxon>
    </lineage>
</organism>
<evidence type="ECO:0000313" key="3">
    <source>
        <dbReference type="EMBL" id="KAF4629205.1"/>
    </source>
</evidence>
<proteinExistence type="predicted"/>
<dbReference type="AlphaFoldDB" id="A0A8H4W2E1"/>
<protein>
    <submittedName>
        <fullName evidence="3">Uncharacterized protein</fullName>
    </submittedName>
</protein>
<feature type="compositionally biased region" description="Polar residues" evidence="1">
    <location>
        <begin position="50"/>
        <end position="64"/>
    </location>
</feature>
<name>A0A8H4W2E1_9HELO</name>
<keyword evidence="2" id="KW-0732">Signal</keyword>
<dbReference type="Proteomes" id="UP000566819">
    <property type="component" value="Unassembled WGS sequence"/>
</dbReference>
<comment type="caution">
    <text evidence="3">The sequence shown here is derived from an EMBL/GenBank/DDBJ whole genome shotgun (WGS) entry which is preliminary data.</text>
</comment>
<gene>
    <name evidence="3" type="ORF">G7Y89_g8937</name>
</gene>
<evidence type="ECO:0000256" key="2">
    <source>
        <dbReference type="SAM" id="SignalP"/>
    </source>
</evidence>
<dbReference type="EMBL" id="JAAMPI010000706">
    <property type="protein sequence ID" value="KAF4629205.1"/>
    <property type="molecule type" value="Genomic_DNA"/>
</dbReference>
<sequence length="104" mass="11109">MQLTTVVGAVALLSTTAFANPRSLEKKDAERKWGKNLRHQVRQVEGITMTDETTSTAPFPSSNTTCPTNVVTNYITVTANVTNSVFLFPNPTTTSSASTTNASA</sequence>
<reference evidence="3 4" key="1">
    <citation type="submission" date="2020-03" db="EMBL/GenBank/DDBJ databases">
        <title>Draft Genome Sequence of Cudoniella acicularis.</title>
        <authorList>
            <person name="Buettner E."/>
            <person name="Kellner H."/>
        </authorList>
    </citation>
    <scope>NUCLEOTIDE SEQUENCE [LARGE SCALE GENOMIC DNA]</scope>
    <source>
        <strain evidence="3 4">DSM 108380</strain>
    </source>
</reference>
<feature type="signal peptide" evidence="2">
    <location>
        <begin position="1"/>
        <end position="19"/>
    </location>
</feature>
<feature type="region of interest" description="Disordered" evidence="1">
    <location>
        <begin position="44"/>
        <end position="64"/>
    </location>
</feature>